<protein>
    <submittedName>
        <fullName evidence="1">Uncharacterized protein</fullName>
    </submittedName>
</protein>
<evidence type="ECO:0000313" key="2">
    <source>
        <dbReference type="Proteomes" id="UP000267614"/>
    </source>
</evidence>
<gene>
    <name evidence="1" type="ORF">EFI48_19190</name>
</gene>
<organism evidence="1 2">
    <name type="scientific">Aeromonas veronii</name>
    <dbReference type="NCBI Taxonomy" id="654"/>
    <lineage>
        <taxon>Bacteria</taxon>
        <taxon>Pseudomonadati</taxon>
        <taxon>Pseudomonadota</taxon>
        <taxon>Gammaproteobacteria</taxon>
        <taxon>Aeromonadales</taxon>
        <taxon>Aeromonadaceae</taxon>
        <taxon>Aeromonas</taxon>
    </lineage>
</organism>
<dbReference type="Proteomes" id="UP000267614">
    <property type="component" value="Chromosome"/>
</dbReference>
<dbReference type="RefSeq" id="WP_123173876.1">
    <property type="nucleotide sequence ID" value="NZ_AP027937.1"/>
</dbReference>
<dbReference type="AlphaFoldDB" id="A0AAN1QHB7"/>
<accession>A0AAN1QHB7</accession>
<dbReference type="EMBL" id="CP033604">
    <property type="protein sequence ID" value="AYV38764.1"/>
    <property type="molecule type" value="Genomic_DNA"/>
</dbReference>
<reference evidence="1 2" key="1">
    <citation type="submission" date="2018-11" db="EMBL/GenBank/DDBJ databases">
        <title>Complete genome sequence of multidrug-resistant Aeromonas veronii strain MS-18-37.</title>
        <authorList>
            <person name="Abdelhamed H."/>
            <person name="Lawrence M."/>
            <person name="Waldbieser G."/>
        </authorList>
    </citation>
    <scope>NUCLEOTIDE SEQUENCE [LARGE SCALE GENOMIC DNA]</scope>
    <source>
        <strain evidence="1 2">MS-18-37</strain>
    </source>
</reference>
<sequence>MKTSSYEQPIASDSKYPWGDRFNRLKATEEMRRFAEYILHQLQFDTINTDFDSILSIFNDHLKTKQDYIFANYIRKIDSSIQLDNTDAIAEFLFKQFSRNCLEMEHFYWIQVANQRVCNFVFAITNNWSYFFDKDSDLYKKIIPNLSQPGLAYFRSNSFEDTLSLSHMRFTNSHPRAKTSRQKKERIIEYFDRLEDGIAIKSKQLQLIELLWGKIIKRQKPKSWLSFKELDDEDVLWIKDQIDQDDIFLKIIDGNSNEDISEAITTYFDLLFVFKESDCIIKVDKIKKSLTQKNYRKNNPHNKQYNFVMNIDIERKLKAITKAKGLKRNAVLEELINDAYCSINPYEK</sequence>
<evidence type="ECO:0000313" key="1">
    <source>
        <dbReference type="EMBL" id="AYV38764.1"/>
    </source>
</evidence>
<proteinExistence type="predicted"/>
<name>A0AAN1QHB7_AERVE</name>